<gene>
    <name evidence="1" type="ORF">BC748_1534</name>
</gene>
<organism evidence="1 2">
    <name type="scientific">Flavobacterium dankookense</name>
    <dbReference type="NCBI Taxonomy" id="706186"/>
    <lineage>
        <taxon>Bacteria</taxon>
        <taxon>Pseudomonadati</taxon>
        <taxon>Bacteroidota</taxon>
        <taxon>Flavobacteriia</taxon>
        <taxon>Flavobacteriales</taxon>
        <taxon>Flavobacteriaceae</taxon>
        <taxon>Flavobacterium</taxon>
    </lineage>
</organism>
<dbReference type="OrthoDB" id="877719at2"/>
<accession>A0A4R6QAY1</accession>
<evidence type="ECO:0000313" key="1">
    <source>
        <dbReference type="EMBL" id="TDP59287.1"/>
    </source>
</evidence>
<dbReference type="AlphaFoldDB" id="A0A4R6QAY1"/>
<dbReference type="RefSeq" id="WP_133532827.1">
    <property type="nucleotide sequence ID" value="NZ_SNXR01000013.1"/>
</dbReference>
<evidence type="ECO:0000313" key="2">
    <source>
        <dbReference type="Proteomes" id="UP000295260"/>
    </source>
</evidence>
<keyword evidence="2" id="KW-1185">Reference proteome</keyword>
<reference evidence="1 2" key="1">
    <citation type="submission" date="2019-03" db="EMBL/GenBank/DDBJ databases">
        <title>Genomic Encyclopedia of Archaeal and Bacterial Type Strains, Phase II (KMG-II): from individual species to whole genera.</title>
        <authorList>
            <person name="Goeker M."/>
        </authorList>
    </citation>
    <scope>NUCLEOTIDE SEQUENCE [LARGE SCALE GENOMIC DNA]</scope>
    <source>
        <strain evidence="1 2">DSM 25687</strain>
    </source>
</reference>
<proteinExistence type="predicted"/>
<comment type="caution">
    <text evidence="1">The sequence shown here is derived from an EMBL/GenBank/DDBJ whole genome shotgun (WGS) entry which is preliminary data.</text>
</comment>
<sequence length="267" mass="30977">MKFQIWLLVSILTFPSYGQDIKTCNRKLKDTFEKIEFYTDQRGKNEFAYDSINKSNEDFEKLLLQCTSSFPETLTLDFKDLTKSGLEISTSKNSLFRIYSWDTETGGTMRSFRNIFQFKSSKKVFSQKLLSDVDEYGESSYSYEILDQVISKKKTFYIVKCISIGSSAVSSHKIKIFSIENGKLNDNAKLIKTKSGIKNELSYDIDFSSSVNQEPNSLDREYAWLKYDVKNKVIIIPLITEEGKLTKQKIKYQFKGDYFEKIQNASH</sequence>
<dbReference type="EMBL" id="SNXR01000013">
    <property type="protein sequence ID" value="TDP59287.1"/>
    <property type="molecule type" value="Genomic_DNA"/>
</dbReference>
<dbReference type="Proteomes" id="UP000295260">
    <property type="component" value="Unassembled WGS sequence"/>
</dbReference>
<name>A0A4R6QAY1_9FLAO</name>
<protein>
    <submittedName>
        <fullName evidence="1">Uncharacterized protein</fullName>
    </submittedName>
</protein>